<dbReference type="PANTHER" id="PTHR43124">
    <property type="entry name" value="PURINE EFFLUX PUMP PBUE"/>
    <property type="match status" value="1"/>
</dbReference>
<feature type="transmembrane region" description="Helical" evidence="7">
    <location>
        <begin position="780"/>
        <end position="799"/>
    </location>
</feature>
<feature type="transmembrane region" description="Helical" evidence="7">
    <location>
        <begin position="723"/>
        <end position="741"/>
    </location>
</feature>
<evidence type="ECO:0000256" key="3">
    <source>
        <dbReference type="ARBA" id="ARBA00022475"/>
    </source>
</evidence>
<dbReference type="Proteomes" id="UP000002970">
    <property type="component" value="Unassembled WGS sequence"/>
</dbReference>
<evidence type="ECO:0000256" key="4">
    <source>
        <dbReference type="ARBA" id="ARBA00022692"/>
    </source>
</evidence>
<evidence type="ECO:0000313" key="10">
    <source>
        <dbReference type="Proteomes" id="UP000002970"/>
    </source>
</evidence>
<dbReference type="eggNOG" id="COG3391">
    <property type="taxonomic scope" value="Bacteria"/>
</dbReference>
<feature type="transmembrane region" description="Helical" evidence="7">
    <location>
        <begin position="895"/>
        <end position="916"/>
    </location>
</feature>
<dbReference type="CDD" id="cd17325">
    <property type="entry name" value="MFS_MdtG_SLC18_like"/>
    <property type="match status" value="1"/>
</dbReference>
<reference evidence="9 10" key="1">
    <citation type="submission" date="2010-12" db="EMBL/GenBank/DDBJ databases">
        <title>The Genome Sequence of Clostridium symbiosum strain WAL-14163.</title>
        <authorList>
            <person name="Earl A."/>
            <person name="Ward D."/>
            <person name="Feldgarden M."/>
            <person name="Gevers D."/>
            <person name="Finegold S.M."/>
            <person name="Summanen P.H."/>
            <person name="Molitoris D.R."/>
            <person name="Vaisanen M.L."/>
            <person name="Daigneault M."/>
            <person name="Young S.K."/>
            <person name="Zeng Q."/>
            <person name="Gargeya S."/>
            <person name="Fitzgerald M."/>
            <person name="Haas B."/>
            <person name="Abouelleil A."/>
            <person name="Alvarado L."/>
            <person name="Arachchi H.M."/>
            <person name="Berlin A."/>
            <person name="Brown A."/>
            <person name="Chapman S.B."/>
            <person name="Chen Z."/>
            <person name="Dunbar C."/>
            <person name="Freedman E."/>
            <person name="Gearin G."/>
            <person name="Gellesch M."/>
            <person name="Goldberg J."/>
            <person name="Griggs A."/>
            <person name="Gujja S."/>
            <person name="Heilman E."/>
            <person name="Heiman D."/>
            <person name="Howarth C."/>
            <person name="Larson L."/>
            <person name="Lui A."/>
            <person name="MacDonald P.J.P."/>
            <person name="Mehta T."/>
            <person name="Montmayeur A."/>
            <person name="Murphy C."/>
            <person name="Neiman D."/>
            <person name="Pearson M."/>
            <person name="Priest M."/>
            <person name="Roberts A."/>
            <person name="Saif S."/>
            <person name="Shea T."/>
            <person name="Shenoy N."/>
            <person name="Sisk P."/>
            <person name="Stolte C."/>
            <person name="Sykes S."/>
            <person name="White J."/>
            <person name="Yandava C."/>
            <person name="Nusbaum C."/>
            <person name="Birren B."/>
        </authorList>
    </citation>
    <scope>NUCLEOTIDE SEQUENCE [LARGE SCALE GENOMIC DNA]</scope>
    <source>
        <strain evidence="9 10">WAL-14163</strain>
    </source>
</reference>
<protein>
    <recommendedName>
        <fullName evidence="8">Major facilitator superfamily (MFS) profile domain-containing protein</fullName>
    </recommendedName>
</protein>
<comment type="subcellular location">
    <subcellularLocation>
        <location evidence="1">Cell membrane</location>
        <topology evidence="1">Multi-pass membrane protein</topology>
    </subcellularLocation>
</comment>
<dbReference type="AlphaFoldDB" id="E7GSI4"/>
<dbReference type="InterPro" id="IPR011701">
    <property type="entry name" value="MFS"/>
</dbReference>
<feature type="transmembrane region" description="Helical" evidence="7">
    <location>
        <begin position="666"/>
        <end position="684"/>
    </location>
</feature>
<feature type="transmembrane region" description="Helical" evidence="7">
    <location>
        <begin position="922"/>
        <end position="944"/>
    </location>
</feature>
<feature type="transmembrane region" description="Helical" evidence="7">
    <location>
        <begin position="696"/>
        <end position="717"/>
    </location>
</feature>
<evidence type="ECO:0000259" key="8">
    <source>
        <dbReference type="PROSITE" id="PS50850"/>
    </source>
</evidence>
<dbReference type="GO" id="GO:0022857">
    <property type="term" value="F:transmembrane transporter activity"/>
    <property type="evidence" value="ECO:0007669"/>
    <property type="project" value="InterPro"/>
</dbReference>
<dbReference type="SUPFAM" id="SSF101898">
    <property type="entry name" value="NHL repeat"/>
    <property type="match status" value="1"/>
</dbReference>
<keyword evidence="4 7" id="KW-0812">Transmembrane</keyword>
<keyword evidence="6 7" id="KW-0472">Membrane</keyword>
<evidence type="ECO:0000313" key="9">
    <source>
        <dbReference type="EMBL" id="EGA92203.1"/>
    </source>
</evidence>
<feature type="transmembrane region" description="Helical" evidence="7">
    <location>
        <begin position="388"/>
        <end position="406"/>
    </location>
</feature>
<feature type="transmembrane region" description="Helical" evidence="7">
    <location>
        <begin position="965"/>
        <end position="983"/>
    </location>
</feature>
<evidence type="ECO:0000256" key="5">
    <source>
        <dbReference type="ARBA" id="ARBA00022989"/>
    </source>
</evidence>
<proteinExistence type="predicted"/>
<keyword evidence="2" id="KW-0813">Transport</keyword>
<evidence type="ECO:0000256" key="6">
    <source>
        <dbReference type="ARBA" id="ARBA00023136"/>
    </source>
</evidence>
<accession>E7GSI4</accession>
<name>E7GSI4_CLOS6</name>
<feature type="transmembrane region" description="Helical" evidence="7">
    <location>
        <begin position="989"/>
        <end position="1006"/>
    </location>
</feature>
<dbReference type="InterPro" id="IPR011042">
    <property type="entry name" value="6-blade_b-propeller_TolB-like"/>
</dbReference>
<dbReference type="PROSITE" id="PS50850">
    <property type="entry name" value="MFS"/>
    <property type="match status" value="1"/>
</dbReference>
<dbReference type="SUPFAM" id="SSF103473">
    <property type="entry name" value="MFS general substrate transporter"/>
    <property type="match status" value="1"/>
</dbReference>
<feature type="transmembrane region" description="Helical" evidence="7">
    <location>
        <begin position="831"/>
        <end position="853"/>
    </location>
</feature>
<evidence type="ECO:0000256" key="2">
    <source>
        <dbReference type="ARBA" id="ARBA00022448"/>
    </source>
</evidence>
<keyword evidence="5 7" id="KW-1133">Transmembrane helix</keyword>
<feature type="transmembrane region" description="Helical" evidence="7">
    <location>
        <begin position="570"/>
        <end position="594"/>
    </location>
</feature>
<evidence type="ECO:0000256" key="1">
    <source>
        <dbReference type="ARBA" id="ARBA00004651"/>
    </source>
</evidence>
<organism evidence="9 10">
    <name type="scientific">Clostridium symbiosum (strain WAL-14163)</name>
    <dbReference type="NCBI Taxonomy" id="742740"/>
    <lineage>
        <taxon>Bacteria</taxon>
        <taxon>Bacillati</taxon>
        <taxon>Bacillota</taxon>
        <taxon>Clostridia</taxon>
        <taxon>Lachnospirales</taxon>
        <taxon>Lachnospiraceae</taxon>
        <taxon>Otoolea</taxon>
    </lineage>
</organism>
<feature type="transmembrane region" description="Helical" evidence="7">
    <location>
        <begin position="753"/>
        <end position="774"/>
    </location>
</feature>
<dbReference type="Pfam" id="PF07690">
    <property type="entry name" value="MFS_1"/>
    <property type="match status" value="1"/>
</dbReference>
<feature type="transmembrane region" description="Helical" evidence="7">
    <location>
        <begin position="865"/>
        <end position="883"/>
    </location>
</feature>
<dbReference type="EMBL" id="ADLQ01000084">
    <property type="protein sequence ID" value="EGA92203.1"/>
    <property type="molecule type" value="Genomic_DNA"/>
</dbReference>
<dbReference type="Gene3D" id="2.120.10.30">
    <property type="entry name" value="TolB, C-terminal domain"/>
    <property type="match status" value="1"/>
</dbReference>
<feature type="domain" description="Major facilitator superfamily (MFS) profile" evidence="8">
    <location>
        <begin position="620"/>
        <end position="1012"/>
    </location>
</feature>
<dbReference type="eggNOG" id="COG2814">
    <property type="taxonomic scope" value="Bacteria"/>
</dbReference>
<evidence type="ECO:0000256" key="7">
    <source>
        <dbReference type="SAM" id="Phobius"/>
    </source>
</evidence>
<dbReference type="PANTHER" id="PTHR43124:SF3">
    <property type="entry name" value="CHLORAMPHENICOL EFFLUX PUMP RV0191"/>
    <property type="match status" value="1"/>
</dbReference>
<sequence>MKKTTDLKRVYKKIILLSVLMAACIIFVGINARYLKENPLNRDFVLDYPSASTAGENGNIYVIDQSKQRVAAFTKEGNYLFQIPGGSRSAKSFYSADDLKVDSQGNVYVVDVVLSLDGTAIEKERIVKFDAKGRYCSTVCQIEYEEGNRPLTTGRIQGMALMEDGIYFVYNERDRLSLQKISADGKSETVKTIPYDTKNLISFAIDKKDYKIYAVTKTADILKIEDDGTSQAIYKGEEHNSDEFFSIPWKIVTDTLGYLYFTDIGQRNIGYISPSGLVGIAIDREDQEQLGNNRIFYSLDISPKRVLTSVLSSDVCTAQLYGNSADIPVRYGVDEGCIKTEYSDSYITVRGAVFLSALLAVLLLLLIIYQVTRLRIKIAVTEMAKNNFIIISVAVTIAVAAVPNIMDNMQEQYREQVMKNMCSVAELTCKSLDPEDVEAINKPQDYTSEAYGRVRADIQSSFSSSNGWNEGLYCVLNRVDPNKIIYSCLYLEDTIGAVYPLDYEYYGLEYEELYETGKQIRFDWIENTDGIWSYVLSPVFNEDGEVIAAMEVGTNLYAFQEANNAMIRTMIFNVVSIVAIMILIFTELSFLWFYREKAGRAAEARAAAGENTNEINRKLAVYIIRPMIFMIFMADCMATAFLPMLANQMAVPLWGIPAELMSAIPISTEVLLTAIFSFMGGFMLEKIGFRKMMIAGSILFTAGLTAVGCSASILPFIGAKAVIGIGVGLLLVSINTLVASYPPEESREGFSFYNSGSLAGLTVGTTVGSFLAVSLGYLNVYFVAAAVSLVVLIMILNIFKKDTVYPDLKAEEGEDGTGKISIVRFLFKKELIIFFACAMIPYLFCGYFLNYFLPLFAESQGMAETAIGQLFLINGICVIYLGPSLTSMLTGRLKLKYTVILAGAIYIATLFLFFLFTGNGMVVASAFLFGIADSFGFSALSIYFSSLDTVKLFGSGKAMGVYSTFENISQTLGPFVFSAVFVLGIKQGIFAITVVYLILLVLYTLFGKKIDKQ</sequence>
<feature type="transmembrane region" description="Helical" evidence="7">
    <location>
        <begin position="627"/>
        <end position="646"/>
    </location>
</feature>
<dbReference type="InterPro" id="IPR050189">
    <property type="entry name" value="MFS_Efflux_Transporters"/>
</dbReference>
<dbReference type="RefSeq" id="WP_003503812.1">
    <property type="nucleotide sequence ID" value="NZ_GL834317.1"/>
</dbReference>
<keyword evidence="3" id="KW-1003">Cell membrane</keyword>
<gene>
    <name evidence="9" type="ORF">HMPREF9474_03879</name>
</gene>
<feature type="transmembrane region" description="Helical" evidence="7">
    <location>
        <begin position="347"/>
        <end position="368"/>
    </location>
</feature>
<dbReference type="HOGENOM" id="CLU_297308_0_0_9"/>
<dbReference type="InterPro" id="IPR020846">
    <property type="entry name" value="MFS_dom"/>
</dbReference>
<dbReference type="STRING" id="1512.GCA_900049235_04190"/>
<dbReference type="InterPro" id="IPR036259">
    <property type="entry name" value="MFS_trans_sf"/>
</dbReference>
<keyword evidence="10" id="KW-1185">Reference proteome</keyword>
<dbReference type="PROSITE" id="PS51257">
    <property type="entry name" value="PROKAR_LIPOPROTEIN"/>
    <property type="match status" value="1"/>
</dbReference>
<dbReference type="Gene3D" id="1.20.1250.20">
    <property type="entry name" value="MFS general substrate transporter like domains"/>
    <property type="match status" value="1"/>
</dbReference>
<comment type="caution">
    <text evidence="9">The sequence shown here is derived from an EMBL/GenBank/DDBJ whole genome shotgun (WGS) entry which is preliminary data.</text>
</comment>
<dbReference type="GO" id="GO:0005886">
    <property type="term" value="C:plasma membrane"/>
    <property type="evidence" value="ECO:0007669"/>
    <property type="project" value="UniProtKB-SubCell"/>
</dbReference>